<organism evidence="3 4">
    <name type="scientific">Pediococcus claussenii (strain ATCC BAA-344 / DSM 14800 / JCM 18046 / KCTC 3811 / LMG 21948 / P06)</name>
    <dbReference type="NCBI Taxonomy" id="701521"/>
    <lineage>
        <taxon>Bacteria</taxon>
        <taxon>Bacillati</taxon>
        <taxon>Bacillota</taxon>
        <taxon>Bacilli</taxon>
        <taxon>Lactobacillales</taxon>
        <taxon>Lactobacillaceae</taxon>
        <taxon>Pediococcus</taxon>
    </lineage>
</organism>
<dbReference type="RefSeq" id="WP_014214637.1">
    <property type="nucleotide sequence ID" value="NC_016605.1"/>
</dbReference>
<dbReference type="CDD" id="cd01288">
    <property type="entry name" value="FabZ"/>
    <property type="match status" value="1"/>
</dbReference>
<evidence type="ECO:0000313" key="4">
    <source>
        <dbReference type="Proteomes" id="UP000005444"/>
    </source>
</evidence>
<reference evidence="3 4" key="1">
    <citation type="journal article" date="2012" name="J. Bacteriol.">
        <title>Complete Genome Sequence of the Beer Spoilage Organism Pediococcus claussenii ATCC BAA-344T.</title>
        <authorList>
            <person name="Pittet V."/>
            <person name="Abegunde T."/>
            <person name="Marfleet T."/>
            <person name="Haakensen M."/>
            <person name="Morrow K."/>
            <person name="Jayaprakash T."/>
            <person name="Schroeder K."/>
            <person name="Trost B."/>
            <person name="Byrns S."/>
            <person name="Bergsveinson J."/>
            <person name="Kusalik A."/>
            <person name="Ziola B."/>
        </authorList>
    </citation>
    <scope>NUCLEOTIDE SEQUENCE [LARGE SCALE GENOMIC DNA]</scope>
    <source>
        <strain evidence="3 4">ATCC BAA-344</strain>
    </source>
</reference>
<dbReference type="STRING" id="701521.PECL_111"/>
<dbReference type="EMBL" id="CP003137">
    <property type="protein sequence ID" value="AEV94439.1"/>
    <property type="molecule type" value="Genomic_DNA"/>
</dbReference>
<dbReference type="Gene3D" id="3.10.129.10">
    <property type="entry name" value="Hotdog Thioesterase"/>
    <property type="match status" value="1"/>
</dbReference>
<keyword evidence="4" id="KW-1185">Reference proteome</keyword>
<dbReference type="NCBIfam" id="NF000582">
    <property type="entry name" value="PRK00006.1"/>
    <property type="match status" value="1"/>
</dbReference>
<proteinExistence type="inferred from homology"/>
<dbReference type="Proteomes" id="UP000005444">
    <property type="component" value="Chromosome"/>
</dbReference>
<protein>
    <submittedName>
        <fullName evidence="3">(3R)-hydroxymyristoyl-[acyl-carrier-protein] dehydratase</fullName>
    </submittedName>
</protein>
<evidence type="ECO:0000256" key="1">
    <source>
        <dbReference type="ARBA" id="ARBA00009174"/>
    </source>
</evidence>
<dbReference type="SUPFAM" id="SSF54637">
    <property type="entry name" value="Thioesterase/thiol ester dehydrase-isomerase"/>
    <property type="match status" value="1"/>
</dbReference>
<sequence length="137" mass="14880">MIDIKKLIPQRPPFLMIDTLEELKPGEMAKANKLVTINEWFFKSGNVKTMTMPNTLLVEALAQTGAAAILSAPDFKGKNAFFGGIRSAEFSRPVKPGDQLSLQVEMTKMRGKIGTGHGVISNGEEVVCEANLTFIVG</sequence>
<dbReference type="InterPro" id="IPR029069">
    <property type="entry name" value="HotDog_dom_sf"/>
</dbReference>
<gene>
    <name evidence="3" type="ordered locus">PECL_111</name>
</gene>
<dbReference type="PATRIC" id="fig|701521.8.peg.102"/>
<comment type="similarity">
    <text evidence="1">Belongs to the thioester dehydratase family. FabZ subfamily.</text>
</comment>
<dbReference type="PANTHER" id="PTHR30272">
    <property type="entry name" value="3-HYDROXYACYL-[ACYL-CARRIER-PROTEIN] DEHYDRATASE"/>
    <property type="match status" value="1"/>
</dbReference>
<evidence type="ECO:0000256" key="2">
    <source>
        <dbReference type="ARBA" id="ARBA00023239"/>
    </source>
</evidence>
<dbReference type="eggNOG" id="COG0764">
    <property type="taxonomic scope" value="Bacteria"/>
</dbReference>
<dbReference type="Pfam" id="PF07977">
    <property type="entry name" value="FabA"/>
    <property type="match status" value="1"/>
</dbReference>
<dbReference type="HOGENOM" id="CLU_078912_1_1_9"/>
<dbReference type="InterPro" id="IPR013114">
    <property type="entry name" value="FabA_FabZ"/>
</dbReference>
<dbReference type="GO" id="GO:0016829">
    <property type="term" value="F:lyase activity"/>
    <property type="evidence" value="ECO:0007669"/>
    <property type="project" value="UniProtKB-KW"/>
</dbReference>
<name>G8PEQ9_PEDCP</name>
<dbReference type="PANTHER" id="PTHR30272:SF1">
    <property type="entry name" value="3-HYDROXYACYL-[ACYL-CARRIER-PROTEIN] DEHYDRATASE"/>
    <property type="match status" value="1"/>
</dbReference>
<accession>G8PEQ9</accession>
<dbReference type="KEGG" id="pce:PECL_111"/>
<evidence type="ECO:0000313" key="3">
    <source>
        <dbReference type="EMBL" id="AEV94439.1"/>
    </source>
</evidence>
<dbReference type="AlphaFoldDB" id="G8PEQ9"/>
<keyword evidence="2" id="KW-0456">Lyase</keyword>